<dbReference type="OrthoDB" id="442921at2759"/>
<dbReference type="InterPro" id="IPR000626">
    <property type="entry name" value="Ubiquitin-like_dom"/>
</dbReference>
<proteinExistence type="predicted"/>
<accession>J3L5W9</accession>
<dbReference type="PROSITE" id="PS50053">
    <property type="entry name" value="UBIQUITIN_2"/>
    <property type="match status" value="1"/>
</dbReference>
<dbReference type="HOGENOM" id="CLU_148322_1_0_1"/>
<dbReference type="eggNOG" id="KOG1769">
    <property type="taxonomic scope" value="Eukaryota"/>
</dbReference>
<evidence type="ECO:0000313" key="3">
    <source>
        <dbReference type="Proteomes" id="UP000006038"/>
    </source>
</evidence>
<reference evidence="2" key="2">
    <citation type="submission" date="2013-04" db="UniProtKB">
        <authorList>
            <consortium name="EnsemblPlants"/>
        </authorList>
    </citation>
    <scope>IDENTIFICATION</scope>
</reference>
<protein>
    <recommendedName>
        <fullName evidence="1">Ubiquitin-like domain-containing protein</fullName>
    </recommendedName>
</protein>
<dbReference type="GeneID" id="102716752"/>
<keyword evidence="3" id="KW-1185">Reference proteome</keyword>
<dbReference type="Proteomes" id="UP000006038">
    <property type="component" value="Chromosome 1"/>
</dbReference>
<evidence type="ECO:0000259" key="1">
    <source>
        <dbReference type="PROSITE" id="PS50053"/>
    </source>
</evidence>
<dbReference type="InterPro" id="IPR029071">
    <property type="entry name" value="Ubiquitin-like_domsf"/>
</dbReference>
<evidence type="ECO:0000313" key="2">
    <source>
        <dbReference type="EnsemblPlants" id="OB01G46250.1"/>
    </source>
</evidence>
<dbReference type="OMA" id="CGKHSLN"/>
<dbReference type="Gramene" id="OB01G46250.1">
    <property type="protein sequence ID" value="OB01G46250.1"/>
    <property type="gene ID" value="OB01G46250"/>
</dbReference>
<feature type="domain" description="Ubiquitin-like" evidence="1">
    <location>
        <begin position="53"/>
        <end position="107"/>
    </location>
</feature>
<dbReference type="STRING" id="4533.J3L5W9"/>
<dbReference type="RefSeq" id="XP_006646484.1">
    <property type="nucleotide sequence ID" value="XM_006646421.1"/>
</dbReference>
<dbReference type="Gene3D" id="3.10.20.90">
    <property type="entry name" value="Phosphatidylinositol 3-kinase Catalytic Subunit, Chain A, domain 1"/>
    <property type="match status" value="1"/>
</dbReference>
<reference evidence="2" key="1">
    <citation type="journal article" date="2013" name="Nat. Commun.">
        <title>Whole-genome sequencing of Oryza brachyantha reveals mechanisms underlying Oryza genome evolution.</title>
        <authorList>
            <person name="Chen J."/>
            <person name="Huang Q."/>
            <person name="Gao D."/>
            <person name="Wang J."/>
            <person name="Lang Y."/>
            <person name="Liu T."/>
            <person name="Li B."/>
            <person name="Bai Z."/>
            <person name="Luis Goicoechea J."/>
            <person name="Liang C."/>
            <person name="Chen C."/>
            <person name="Zhang W."/>
            <person name="Sun S."/>
            <person name="Liao Y."/>
            <person name="Zhang X."/>
            <person name="Yang L."/>
            <person name="Song C."/>
            <person name="Wang M."/>
            <person name="Shi J."/>
            <person name="Liu G."/>
            <person name="Liu J."/>
            <person name="Zhou H."/>
            <person name="Zhou W."/>
            <person name="Yu Q."/>
            <person name="An N."/>
            <person name="Chen Y."/>
            <person name="Cai Q."/>
            <person name="Wang B."/>
            <person name="Liu B."/>
            <person name="Min J."/>
            <person name="Huang Y."/>
            <person name="Wu H."/>
            <person name="Li Z."/>
            <person name="Zhang Y."/>
            <person name="Yin Y."/>
            <person name="Song W."/>
            <person name="Jiang J."/>
            <person name="Jackson S.A."/>
            <person name="Wing R.A."/>
            <person name="Wang J."/>
            <person name="Chen M."/>
        </authorList>
    </citation>
    <scope>NUCLEOTIDE SEQUENCE [LARGE SCALE GENOMIC DNA]</scope>
    <source>
        <strain evidence="2">cv. IRGC 101232</strain>
    </source>
</reference>
<name>J3L5W9_ORYBR</name>
<sequence>MSSPAATGHKGETDQVDLKPVIKDEPGAGLITIAVTSQTFADAYFAIKPGVRLRRVMDLYCGKYSLDPRTVKFIDDEGRFVRPEQPAEEAGLEDGGSISLAIDQQGGAGAGAGICVD</sequence>
<dbReference type="AlphaFoldDB" id="J3L5W9"/>
<gene>
    <name evidence="2" type="primary">LOC102716752</name>
</gene>
<dbReference type="EnsemblPlants" id="OB01G46250.1">
    <property type="protein sequence ID" value="OB01G46250.1"/>
    <property type="gene ID" value="OB01G46250"/>
</dbReference>
<dbReference type="KEGG" id="obr:102716752"/>
<dbReference type="SUPFAM" id="SSF54236">
    <property type="entry name" value="Ubiquitin-like"/>
    <property type="match status" value="1"/>
</dbReference>
<organism evidence="2">
    <name type="scientific">Oryza brachyantha</name>
    <name type="common">malo sina</name>
    <dbReference type="NCBI Taxonomy" id="4533"/>
    <lineage>
        <taxon>Eukaryota</taxon>
        <taxon>Viridiplantae</taxon>
        <taxon>Streptophyta</taxon>
        <taxon>Embryophyta</taxon>
        <taxon>Tracheophyta</taxon>
        <taxon>Spermatophyta</taxon>
        <taxon>Magnoliopsida</taxon>
        <taxon>Liliopsida</taxon>
        <taxon>Poales</taxon>
        <taxon>Poaceae</taxon>
        <taxon>BOP clade</taxon>
        <taxon>Oryzoideae</taxon>
        <taxon>Oryzeae</taxon>
        <taxon>Oryzinae</taxon>
        <taxon>Oryza</taxon>
    </lineage>
</organism>